<feature type="compositionally biased region" description="Pro residues" evidence="8">
    <location>
        <begin position="367"/>
        <end position="377"/>
    </location>
</feature>
<evidence type="ECO:0000256" key="2">
    <source>
        <dbReference type="ARBA" id="ARBA00022763"/>
    </source>
</evidence>
<keyword evidence="2" id="KW-0227">DNA damage</keyword>
<dbReference type="Pfam" id="PF21928">
    <property type="entry name" value="XLF_CC"/>
    <property type="match status" value="1"/>
</dbReference>
<dbReference type="GO" id="GO:0045027">
    <property type="term" value="F:DNA end binding"/>
    <property type="evidence" value="ECO:0007669"/>
    <property type="project" value="TreeGrafter"/>
</dbReference>
<dbReference type="GO" id="GO:0006303">
    <property type="term" value="P:double-strand break repair via nonhomologous end joining"/>
    <property type="evidence" value="ECO:0007669"/>
    <property type="project" value="TreeGrafter"/>
</dbReference>
<evidence type="ECO:0000313" key="11">
    <source>
        <dbReference type="EMBL" id="RGP64611.1"/>
    </source>
</evidence>
<dbReference type="AlphaFoldDB" id="A0A395RWY8"/>
<evidence type="ECO:0000256" key="6">
    <source>
        <dbReference type="ARBA" id="ARBA00025747"/>
    </source>
</evidence>
<feature type="domain" description="XLF-like coiled-coil region" evidence="10">
    <location>
        <begin position="134"/>
        <end position="186"/>
    </location>
</feature>
<evidence type="ECO:0000256" key="1">
    <source>
        <dbReference type="ARBA" id="ARBA00004123"/>
    </source>
</evidence>
<dbReference type="Gene3D" id="2.170.210.10">
    <property type="entry name" value="DNA double-strand break repair and VJ recombination XRCC4, N-terminal"/>
    <property type="match status" value="1"/>
</dbReference>
<evidence type="ECO:0000256" key="3">
    <source>
        <dbReference type="ARBA" id="ARBA00023125"/>
    </source>
</evidence>
<name>A0A395RWY8_9HYPO</name>
<comment type="similarity">
    <text evidence="6">Belongs to the XRCC4-XLF family. XLF subfamily.</text>
</comment>
<dbReference type="InterPro" id="IPR052287">
    <property type="entry name" value="NHEJ_factor"/>
</dbReference>
<feature type="compositionally biased region" description="Acidic residues" evidence="8">
    <location>
        <begin position="390"/>
        <end position="403"/>
    </location>
</feature>
<sequence length="542" mass="59593">MSQNKSWRPLPLQSSSDLPVLLVSLHTDTAAYTVHITDMANMWVESLDRKAIFMRGWNENTSIDPSDTPDNMAKFLASIKTALDSSQIGHHETSLRLDRDTRPEAGSDDLTLSIICEIPGLEPLKWPMYLKKLPAITIATNLALPLIQAHHAKDLETASLISSLVEKDAVLTKLLDKLEAMGTGMEHIFNSLSGKKKVSRTAAAEKVPGLAPFDRRRWKADLQYKRDSLDNPQSLVESVFKNGGLEFEPMFNSAESPQLDQWWQDFEGVSSATRQQERRADVTHSSSIPKDKEMSPVEDRDDDFQVQSTPPHLASKRKSADAKETLATDDGSTEGESVGSVSPARNTQKVDKAARRLGALGRKKQSTPPPSPDPIPPQRRTDLTTKQQQDDSETASEADEDDPAVSTPAKDPTSSSVSPARPPAKKSGLGRIGGAKSKHSVEKIISSDEPEVIEISESSTTSVSHRQPRKLGAIGRRTAQVEDPTPDSDEGGQRGRSAAKKSTPEPEVRETSQERADRRREELKKELEKKAAAGPAKKKRRF</sequence>
<feature type="domain" description="XLF-like N-terminal" evidence="9">
    <location>
        <begin position="6"/>
        <end position="132"/>
    </location>
</feature>
<evidence type="ECO:0000313" key="12">
    <source>
        <dbReference type="Proteomes" id="UP000266234"/>
    </source>
</evidence>
<dbReference type="GO" id="GO:0032807">
    <property type="term" value="C:DNA ligase IV complex"/>
    <property type="evidence" value="ECO:0007669"/>
    <property type="project" value="TreeGrafter"/>
</dbReference>
<evidence type="ECO:0000256" key="5">
    <source>
        <dbReference type="ARBA" id="ARBA00023242"/>
    </source>
</evidence>
<gene>
    <name evidence="11" type="ORF">FLONG3_9480</name>
</gene>
<dbReference type="EMBL" id="PXOG01000250">
    <property type="protein sequence ID" value="RGP64611.1"/>
    <property type="molecule type" value="Genomic_DNA"/>
</dbReference>
<dbReference type="CDD" id="cd22285">
    <property type="entry name" value="HD_XLF_N"/>
    <property type="match status" value="1"/>
</dbReference>
<dbReference type="Proteomes" id="UP000266234">
    <property type="component" value="Unassembled WGS sequence"/>
</dbReference>
<dbReference type="PANTHER" id="PTHR32235">
    <property type="entry name" value="NON-HOMOLOGOUS END-JOINING FACTOR 1"/>
    <property type="match status" value="1"/>
</dbReference>
<dbReference type="InterPro" id="IPR015381">
    <property type="entry name" value="XLF-like_N"/>
</dbReference>
<comment type="caution">
    <text evidence="11">The sequence shown here is derived from an EMBL/GenBank/DDBJ whole genome shotgun (WGS) entry which is preliminary data.</text>
</comment>
<evidence type="ECO:0000259" key="9">
    <source>
        <dbReference type="Pfam" id="PF09302"/>
    </source>
</evidence>
<feature type="compositionally biased region" description="Basic and acidic residues" evidence="8">
    <location>
        <begin position="289"/>
        <end position="298"/>
    </location>
</feature>
<dbReference type="PANTHER" id="PTHR32235:SF1">
    <property type="entry name" value="NON-HOMOLOGOUS END-JOINING FACTOR 1"/>
    <property type="match status" value="1"/>
</dbReference>
<reference evidence="11 12" key="1">
    <citation type="journal article" date="2018" name="PLoS Pathog.">
        <title>Evolution of structural diversity of trichothecenes, a family of toxins produced by plant pathogenic and entomopathogenic fungi.</title>
        <authorList>
            <person name="Proctor R.H."/>
            <person name="McCormick S.P."/>
            <person name="Kim H.S."/>
            <person name="Cardoza R.E."/>
            <person name="Stanley A.M."/>
            <person name="Lindo L."/>
            <person name="Kelly A."/>
            <person name="Brown D.W."/>
            <person name="Lee T."/>
            <person name="Vaughan M.M."/>
            <person name="Alexander N.J."/>
            <person name="Busman M."/>
            <person name="Gutierrez S."/>
        </authorList>
    </citation>
    <scope>NUCLEOTIDE SEQUENCE [LARGE SCALE GENOMIC DNA]</scope>
    <source>
        <strain evidence="11 12">NRRL 20695</strain>
    </source>
</reference>
<dbReference type="InterPro" id="IPR038051">
    <property type="entry name" value="XRCC4-like_N_sf"/>
</dbReference>
<comment type="subcellular location">
    <subcellularLocation>
        <location evidence="1">Nucleus</location>
    </subcellularLocation>
</comment>
<feature type="region of interest" description="Disordered" evidence="8">
    <location>
        <begin position="270"/>
        <end position="542"/>
    </location>
</feature>
<accession>A0A395RWY8</accession>
<dbReference type="InterPro" id="IPR053829">
    <property type="entry name" value="XLF-like_CC"/>
</dbReference>
<evidence type="ECO:0000256" key="8">
    <source>
        <dbReference type="SAM" id="MobiDB-lite"/>
    </source>
</evidence>
<evidence type="ECO:0000259" key="10">
    <source>
        <dbReference type="Pfam" id="PF21928"/>
    </source>
</evidence>
<proteinExistence type="inferred from homology"/>
<keyword evidence="4" id="KW-0234">DNA repair</keyword>
<protein>
    <recommendedName>
        <fullName evidence="7">Non-homologous end-joining factor 1</fullName>
    </recommendedName>
</protein>
<dbReference type="OrthoDB" id="2155935at2759"/>
<evidence type="ECO:0000256" key="7">
    <source>
        <dbReference type="ARBA" id="ARBA00044529"/>
    </source>
</evidence>
<dbReference type="Pfam" id="PF09302">
    <property type="entry name" value="XLF"/>
    <property type="match status" value="1"/>
</dbReference>
<evidence type="ECO:0000256" key="4">
    <source>
        <dbReference type="ARBA" id="ARBA00023204"/>
    </source>
</evidence>
<organism evidence="11 12">
    <name type="scientific">Fusarium longipes</name>
    <dbReference type="NCBI Taxonomy" id="694270"/>
    <lineage>
        <taxon>Eukaryota</taxon>
        <taxon>Fungi</taxon>
        <taxon>Dikarya</taxon>
        <taxon>Ascomycota</taxon>
        <taxon>Pezizomycotina</taxon>
        <taxon>Sordariomycetes</taxon>
        <taxon>Hypocreomycetidae</taxon>
        <taxon>Hypocreales</taxon>
        <taxon>Nectriaceae</taxon>
        <taxon>Fusarium</taxon>
    </lineage>
</organism>
<feature type="compositionally biased region" description="Basic and acidic residues" evidence="8">
    <location>
        <begin position="502"/>
        <end position="531"/>
    </location>
</feature>
<keyword evidence="5" id="KW-0539">Nucleus</keyword>
<keyword evidence="12" id="KW-1185">Reference proteome</keyword>
<dbReference type="STRING" id="694270.A0A395RWY8"/>
<feature type="compositionally biased region" description="Low complexity" evidence="8">
    <location>
        <begin position="455"/>
        <end position="464"/>
    </location>
</feature>
<keyword evidence="3" id="KW-0238">DNA-binding</keyword>